<keyword evidence="3" id="KW-1185">Reference proteome</keyword>
<evidence type="ECO:0000313" key="2">
    <source>
        <dbReference type="EMBL" id="GAA4648493.1"/>
    </source>
</evidence>
<organism evidence="2 3">
    <name type="scientific">Kistimonas scapharcae</name>
    <dbReference type="NCBI Taxonomy" id="1036133"/>
    <lineage>
        <taxon>Bacteria</taxon>
        <taxon>Pseudomonadati</taxon>
        <taxon>Pseudomonadota</taxon>
        <taxon>Gammaproteobacteria</taxon>
        <taxon>Oceanospirillales</taxon>
        <taxon>Endozoicomonadaceae</taxon>
        <taxon>Kistimonas</taxon>
    </lineage>
</organism>
<reference evidence="3" key="1">
    <citation type="journal article" date="2019" name="Int. J. Syst. Evol. Microbiol.">
        <title>The Global Catalogue of Microorganisms (GCM) 10K type strain sequencing project: providing services to taxonomists for standard genome sequencing and annotation.</title>
        <authorList>
            <consortium name="The Broad Institute Genomics Platform"/>
            <consortium name="The Broad Institute Genome Sequencing Center for Infectious Disease"/>
            <person name="Wu L."/>
            <person name="Ma J."/>
        </authorList>
    </citation>
    <scope>NUCLEOTIDE SEQUENCE [LARGE SCALE GENOMIC DNA]</scope>
    <source>
        <strain evidence="3">JCM 17805</strain>
    </source>
</reference>
<proteinExistence type="predicted"/>
<dbReference type="RefSeq" id="WP_345194152.1">
    <property type="nucleotide sequence ID" value="NZ_BAABFL010000080.1"/>
</dbReference>
<evidence type="ECO:0000313" key="3">
    <source>
        <dbReference type="Proteomes" id="UP001500604"/>
    </source>
</evidence>
<feature type="signal peptide" evidence="1">
    <location>
        <begin position="1"/>
        <end position="20"/>
    </location>
</feature>
<accession>A0ABP8UX43</accession>
<protein>
    <recommendedName>
        <fullName evidence="4">Lipoprotein</fullName>
    </recommendedName>
</protein>
<name>A0ABP8UX43_9GAMM</name>
<dbReference type="Proteomes" id="UP001500604">
    <property type="component" value="Unassembled WGS sequence"/>
</dbReference>
<sequence length="130" mass="14670">MKRLVPTLLAVLFLAGCAVNKPLPVEPVKLAGMEFYPVDKTLGYGLTCNSYSSRFDMNYMCLSGHNFFIQKMYDGSLLTSEKERSDLVQGNINDLNVSLSKKKNKPVIIKSDDPNVRIFKLSNPDRYIVM</sequence>
<gene>
    <name evidence="2" type="ORF">GCM10023116_07620</name>
</gene>
<dbReference type="PROSITE" id="PS51257">
    <property type="entry name" value="PROKAR_LIPOPROTEIN"/>
    <property type="match status" value="1"/>
</dbReference>
<comment type="caution">
    <text evidence="2">The sequence shown here is derived from an EMBL/GenBank/DDBJ whole genome shotgun (WGS) entry which is preliminary data.</text>
</comment>
<evidence type="ECO:0000256" key="1">
    <source>
        <dbReference type="SAM" id="SignalP"/>
    </source>
</evidence>
<evidence type="ECO:0008006" key="4">
    <source>
        <dbReference type="Google" id="ProtNLM"/>
    </source>
</evidence>
<feature type="chain" id="PRO_5045432384" description="Lipoprotein" evidence="1">
    <location>
        <begin position="21"/>
        <end position="130"/>
    </location>
</feature>
<dbReference type="EMBL" id="BAABFL010000080">
    <property type="protein sequence ID" value="GAA4648493.1"/>
    <property type="molecule type" value="Genomic_DNA"/>
</dbReference>
<keyword evidence="1" id="KW-0732">Signal</keyword>